<accession>A0AA37RGB3</accession>
<name>A0AA37RGB3_PSEPU</name>
<dbReference type="Proteomes" id="UP001161257">
    <property type="component" value="Unassembled WGS sequence"/>
</dbReference>
<proteinExistence type="predicted"/>
<evidence type="ECO:0000313" key="1">
    <source>
        <dbReference type="EMBL" id="GLO35181.1"/>
    </source>
</evidence>
<protein>
    <submittedName>
        <fullName evidence="1">Uncharacterized protein</fullName>
    </submittedName>
</protein>
<evidence type="ECO:0000313" key="2">
    <source>
        <dbReference type="Proteomes" id="UP001161257"/>
    </source>
</evidence>
<organism evidence="1 2">
    <name type="scientific">Pseudomonas putida</name>
    <name type="common">Arthrobacter siderocapsulatus</name>
    <dbReference type="NCBI Taxonomy" id="303"/>
    <lineage>
        <taxon>Bacteria</taxon>
        <taxon>Pseudomonadati</taxon>
        <taxon>Pseudomonadota</taxon>
        <taxon>Gammaproteobacteria</taxon>
        <taxon>Pseudomonadales</taxon>
        <taxon>Pseudomonadaceae</taxon>
        <taxon>Pseudomonas</taxon>
    </lineage>
</organism>
<sequence length="115" mass="12976">MPDNAFIHHMKFAVATRAVNGTGVEHFIARLEQCDLWPDLADNADSVPAEHLWLVTAAACTDFRIDRVDGNGPDFDKQVPGTGFWGGQFRVVQRLWGVDRQTRLGVNDGLHWRYL</sequence>
<comment type="caution">
    <text evidence="1">The sequence shown here is derived from an EMBL/GenBank/DDBJ whole genome shotgun (WGS) entry which is preliminary data.</text>
</comment>
<dbReference type="EMBL" id="BSKJ01000004">
    <property type="protein sequence ID" value="GLO35181.1"/>
    <property type="molecule type" value="Genomic_DNA"/>
</dbReference>
<gene>
    <name evidence="1" type="ORF">PPUN14671_20140</name>
</gene>
<dbReference type="AlphaFoldDB" id="A0AA37RGB3"/>
<reference evidence="1" key="1">
    <citation type="submission" date="2023-01" db="EMBL/GenBank/DDBJ databases">
        <title>Whole-genome sequence of Pseudomonas putida NBRC 14671.</title>
        <authorList>
            <person name="Morohoshi T."/>
            <person name="Someya N."/>
        </authorList>
    </citation>
    <scope>NUCLEOTIDE SEQUENCE</scope>
    <source>
        <strain evidence="1">NBRC 14671</strain>
    </source>
</reference>